<gene>
    <name evidence="2" type="ordered locus">HD_0960</name>
</gene>
<dbReference type="STRING" id="233412.HD_0960"/>
<dbReference type="InterPro" id="IPR007539">
    <property type="entry name" value="DUF551"/>
</dbReference>
<sequence>MKKYFSINIFDEDKELLLHDTLDEAKKACLDNAREQYDYACEMEDIDEYERVVDEAIYGVVMGKCISTTRQPNKEDAYESQYDYIVESPELVEHNGWIKCTDKLPTLRPTGSSTWVLLWGLEEETDNEETMFQGFMFKGGIFYSESGKCHQVTHWQPLPSPPVTK</sequence>
<evidence type="ECO:0000313" key="2">
    <source>
        <dbReference type="EMBL" id="AAP95841.1"/>
    </source>
</evidence>
<keyword evidence="3" id="KW-1185">Reference proteome</keyword>
<dbReference type="Proteomes" id="UP000001022">
    <property type="component" value="Chromosome"/>
</dbReference>
<dbReference type="OrthoDB" id="5678344at2"/>
<dbReference type="RefSeq" id="WP_010944891.1">
    <property type="nucleotide sequence ID" value="NC_002940.2"/>
</dbReference>
<proteinExistence type="predicted"/>
<dbReference type="EMBL" id="AE017143">
    <property type="protein sequence ID" value="AAP95841.1"/>
    <property type="molecule type" value="Genomic_DNA"/>
</dbReference>
<accession>Q7VML5</accession>
<evidence type="ECO:0000259" key="1">
    <source>
        <dbReference type="Pfam" id="PF04448"/>
    </source>
</evidence>
<name>Q7VML5_HAEDU</name>
<dbReference type="AlphaFoldDB" id="Q7VML5"/>
<protein>
    <recommendedName>
        <fullName evidence="1">DUF551 domain-containing protein</fullName>
    </recommendedName>
</protein>
<feature type="domain" description="DUF551" evidence="1">
    <location>
        <begin position="96"/>
        <end position="162"/>
    </location>
</feature>
<dbReference type="Pfam" id="PF04448">
    <property type="entry name" value="DUF551"/>
    <property type="match status" value="1"/>
</dbReference>
<evidence type="ECO:0000313" key="3">
    <source>
        <dbReference type="Proteomes" id="UP000001022"/>
    </source>
</evidence>
<dbReference type="HOGENOM" id="CLU_1608530_0_0_6"/>
<organism evidence="2 3">
    <name type="scientific">Haemophilus ducreyi (strain 35000HP / ATCC 700724)</name>
    <dbReference type="NCBI Taxonomy" id="233412"/>
    <lineage>
        <taxon>Bacteria</taxon>
        <taxon>Pseudomonadati</taxon>
        <taxon>Pseudomonadota</taxon>
        <taxon>Gammaproteobacteria</taxon>
        <taxon>Pasteurellales</taxon>
        <taxon>Pasteurellaceae</taxon>
        <taxon>Haemophilus</taxon>
    </lineage>
</organism>
<dbReference type="KEGG" id="hdu:HD_0960"/>
<reference evidence="3" key="1">
    <citation type="submission" date="2003-06" db="EMBL/GenBank/DDBJ databases">
        <title>The complete genome sequence of Haemophilus ducreyi.</title>
        <authorList>
            <person name="Munson R.S. Jr."/>
            <person name="Ray W.C."/>
            <person name="Mahairas G."/>
            <person name="Sabo P."/>
            <person name="Mungur R."/>
            <person name="Johnson L."/>
            <person name="Nguyen D."/>
            <person name="Wang J."/>
            <person name="Forst C."/>
            <person name="Hood L."/>
        </authorList>
    </citation>
    <scope>NUCLEOTIDE SEQUENCE [LARGE SCALE GENOMIC DNA]</scope>
    <source>
        <strain evidence="3">35000HP / ATCC 700724</strain>
    </source>
</reference>